<accession>A0ABP9XRM4</accession>
<evidence type="ECO:0000313" key="2">
    <source>
        <dbReference type="Proteomes" id="UP001476247"/>
    </source>
</evidence>
<name>A0ABP9XRM4_9FUNG</name>
<dbReference type="EMBL" id="BAABUJ010000008">
    <property type="protein sequence ID" value="GAA5797416.1"/>
    <property type="molecule type" value="Genomic_DNA"/>
</dbReference>
<proteinExistence type="predicted"/>
<comment type="caution">
    <text evidence="1">The sequence shown here is derived from an EMBL/GenBank/DDBJ whole genome shotgun (WGS) entry which is preliminary data.</text>
</comment>
<sequence length="142" mass="15597">MRMTAEQAACSIYGLEVSYENCVLAMKLLRDAYFEPVTVINGDPTFAMAISKKKLNMEPWKFERLIPTHDIMTDATNTTHDISKTSTTSHTICQTLATVHNVSQTSTVATDEYEIASDNSSNISQPCISIAPSQSGVIDLCK</sequence>
<organism evidence="1 2">
    <name type="scientific">Helicostylum pulchrum</name>
    <dbReference type="NCBI Taxonomy" id="562976"/>
    <lineage>
        <taxon>Eukaryota</taxon>
        <taxon>Fungi</taxon>
        <taxon>Fungi incertae sedis</taxon>
        <taxon>Mucoromycota</taxon>
        <taxon>Mucoromycotina</taxon>
        <taxon>Mucoromycetes</taxon>
        <taxon>Mucorales</taxon>
        <taxon>Mucorineae</taxon>
        <taxon>Mucoraceae</taxon>
        <taxon>Helicostylum</taxon>
    </lineage>
</organism>
<gene>
    <name evidence="1" type="ORF">HPULCUR_002800</name>
</gene>
<evidence type="ECO:0000313" key="1">
    <source>
        <dbReference type="EMBL" id="GAA5797416.1"/>
    </source>
</evidence>
<dbReference type="Proteomes" id="UP001476247">
    <property type="component" value="Unassembled WGS sequence"/>
</dbReference>
<keyword evidence="2" id="KW-1185">Reference proteome</keyword>
<reference evidence="1 2" key="1">
    <citation type="submission" date="2024-04" db="EMBL/GenBank/DDBJ databases">
        <title>genome sequences of Mucor flavus KT1a and Helicostylum pulchrum KT1b strains isolation_sourced from the surface of a dry-aged beef.</title>
        <authorList>
            <person name="Toyotome T."/>
            <person name="Hosono M."/>
            <person name="Torimaru M."/>
            <person name="Fukuda K."/>
            <person name="Mikami N."/>
        </authorList>
    </citation>
    <scope>NUCLEOTIDE SEQUENCE [LARGE SCALE GENOMIC DNA]</scope>
    <source>
        <strain evidence="1 2">KT1b</strain>
    </source>
</reference>
<protein>
    <submittedName>
        <fullName evidence="1">Uncharacterized protein</fullName>
    </submittedName>
</protein>